<dbReference type="AlphaFoldDB" id="A0A5C5YXR8"/>
<dbReference type="Pfam" id="PF04102">
    <property type="entry name" value="SlyX"/>
    <property type="match status" value="1"/>
</dbReference>
<feature type="region of interest" description="Disordered" evidence="1">
    <location>
        <begin position="53"/>
        <end position="74"/>
    </location>
</feature>
<organism evidence="2 3">
    <name type="scientific">Novipirellula herctigrandis</name>
    <dbReference type="NCBI Taxonomy" id="2527986"/>
    <lineage>
        <taxon>Bacteria</taxon>
        <taxon>Pseudomonadati</taxon>
        <taxon>Planctomycetota</taxon>
        <taxon>Planctomycetia</taxon>
        <taxon>Pirellulales</taxon>
        <taxon>Pirellulaceae</taxon>
        <taxon>Novipirellula</taxon>
    </lineage>
</organism>
<dbReference type="InterPro" id="IPR007236">
    <property type="entry name" value="SlyX"/>
</dbReference>
<evidence type="ECO:0008006" key="4">
    <source>
        <dbReference type="Google" id="ProtNLM"/>
    </source>
</evidence>
<dbReference type="RefSeq" id="WP_146394954.1">
    <property type="nucleotide sequence ID" value="NZ_SJPJ01000001.1"/>
</dbReference>
<dbReference type="EMBL" id="SJPJ01000001">
    <property type="protein sequence ID" value="TWT79822.1"/>
    <property type="molecule type" value="Genomic_DNA"/>
</dbReference>
<reference evidence="2 3" key="1">
    <citation type="submission" date="2019-02" db="EMBL/GenBank/DDBJ databases">
        <title>Deep-cultivation of Planctomycetes and their phenomic and genomic characterization uncovers novel biology.</title>
        <authorList>
            <person name="Wiegand S."/>
            <person name="Jogler M."/>
            <person name="Boedeker C."/>
            <person name="Pinto D."/>
            <person name="Vollmers J."/>
            <person name="Rivas-Marin E."/>
            <person name="Kohn T."/>
            <person name="Peeters S.H."/>
            <person name="Heuer A."/>
            <person name="Rast P."/>
            <person name="Oberbeckmann S."/>
            <person name="Bunk B."/>
            <person name="Jeske O."/>
            <person name="Meyerdierks A."/>
            <person name="Storesund J.E."/>
            <person name="Kallscheuer N."/>
            <person name="Luecker S."/>
            <person name="Lage O.M."/>
            <person name="Pohl T."/>
            <person name="Merkel B.J."/>
            <person name="Hornburger P."/>
            <person name="Mueller R.-W."/>
            <person name="Bruemmer F."/>
            <person name="Labrenz M."/>
            <person name="Spormann A.M."/>
            <person name="Op Den Camp H."/>
            <person name="Overmann J."/>
            <person name="Amann R."/>
            <person name="Jetten M.S.M."/>
            <person name="Mascher T."/>
            <person name="Medema M.H."/>
            <person name="Devos D.P."/>
            <person name="Kaster A.-K."/>
            <person name="Ovreas L."/>
            <person name="Rohde M."/>
            <person name="Galperin M.Y."/>
            <person name="Jogler C."/>
        </authorList>
    </citation>
    <scope>NUCLEOTIDE SEQUENCE [LARGE SCALE GENOMIC DNA]</scope>
    <source>
        <strain evidence="2 3">CA13</strain>
    </source>
</reference>
<name>A0A5C5YXR8_9BACT</name>
<dbReference type="PANTHER" id="PTHR36508:SF1">
    <property type="entry name" value="PROTEIN SLYX"/>
    <property type="match status" value="1"/>
</dbReference>
<gene>
    <name evidence="2" type="ORF">CA13_12290</name>
</gene>
<evidence type="ECO:0000256" key="1">
    <source>
        <dbReference type="SAM" id="MobiDB-lite"/>
    </source>
</evidence>
<protein>
    <recommendedName>
        <fullName evidence="4">Protein SlyX</fullName>
    </recommendedName>
</protein>
<dbReference type="Gene3D" id="1.20.5.300">
    <property type="match status" value="1"/>
</dbReference>
<sequence>MPPQPDLDARLIELEIHIAHLQRVIDQLNQVVTEQALRQDRLQITVTQLQEKIKHMKADKEPASDPLDEKPPHY</sequence>
<evidence type="ECO:0000313" key="2">
    <source>
        <dbReference type="EMBL" id="TWT79822.1"/>
    </source>
</evidence>
<dbReference type="PANTHER" id="PTHR36508">
    <property type="entry name" value="PROTEIN SLYX"/>
    <property type="match status" value="1"/>
</dbReference>
<comment type="caution">
    <text evidence="2">The sequence shown here is derived from an EMBL/GenBank/DDBJ whole genome shotgun (WGS) entry which is preliminary data.</text>
</comment>
<dbReference type="OrthoDB" id="284584at2"/>
<evidence type="ECO:0000313" key="3">
    <source>
        <dbReference type="Proteomes" id="UP000315010"/>
    </source>
</evidence>
<dbReference type="Proteomes" id="UP000315010">
    <property type="component" value="Unassembled WGS sequence"/>
</dbReference>
<keyword evidence="3" id="KW-1185">Reference proteome</keyword>
<proteinExistence type="predicted"/>
<accession>A0A5C5YXR8</accession>